<dbReference type="RefSeq" id="WP_002686083.1">
    <property type="nucleotide sequence ID" value="NZ_JH600070.1"/>
</dbReference>
<dbReference type="AlphaFoldDB" id="I3CGT6"/>
<evidence type="ECO:0000313" key="2">
    <source>
        <dbReference type="EMBL" id="EIJ42829.1"/>
    </source>
</evidence>
<dbReference type="HOGENOM" id="CLU_141658_1_0_6"/>
<dbReference type="Proteomes" id="UP000005744">
    <property type="component" value="Unassembled WGS sequence"/>
</dbReference>
<evidence type="ECO:0000259" key="1">
    <source>
        <dbReference type="Pfam" id="PF14467"/>
    </source>
</evidence>
<protein>
    <recommendedName>
        <fullName evidence="1">DUF4426 domain-containing protein</fullName>
    </recommendedName>
</protein>
<keyword evidence="3" id="KW-1185">Reference proteome</keyword>
<accession>I3CGT6</accession>
<evidence type="ECO:0000313" key="3">
    <source>
        <dbReference type="Proteomes" id="UP000005744"/>
    </source>
</evidence>
<dbReference type="Gene3D" id="2.60.40.3340">
    <property type="entry name" value="Domain of unknown function DUF4426"/>
    <property type="match status" value="1"/>
</dbReference>
<feature type="domain" description="DUF4426" evidence="1">
    <location>
        <begin position="24"/>
        <end position="143"/>
    </location>
</feature>
<proteinExistence type="predicted"/>
<gene>
    <name evidence="2" type="ORF">BegalDRAFT_1957</name>
</gene>
<dbReference type="OrthoDB" id="8563353at2"/>
<dbReference type="Pfam" id="PF14467">
    <property type="entry name" value="DUF4426"/>
    <property type="match status" value="1"/>
</dbReference>
<dbReference type="InterPro" id="IPR025218">
    <property type="entry name" value="DUF4426"/>
</dbReference>
<dbReference type="STRING" id="395493.BegalDRAFT_1957"/>
<reference evidence="2 3" key="1">
    <citation type="submission" date="2011-11" db="EMBL/GenBank/DDBJ databases">
        <title>Improved High-Quality Draft sequence of Beggiatoa alba B18lD.</title>
        <authorList>
            <consortium name="US DOE Joint Genome Institute"/>
            <person name="Lucas S."/>
            <person name="Han J."/>
            <person name="Lapidus A."/>
            <person name="Cheng J.-F."/>
            <person name="Goodwin L."/>
            <person name="Pitluck S."/>
            <person name="Peters L."/>
            <person name="Mikhailova N."/>
            <person name="Held B."/>
            <person name="Detter J.C."/>
            <person name="Han C."/>
            <person name="Tapia R."/>
            <person name="Land M."/>
            <person name="Hauser L."/>
            <person name="Kyrpides N."/>
            <person name="Ivanova N."/>
            <person name="Pagani I."/>
            <person name="Samuel K."/>
            <person name="Teske A."/>
            <person name="Mueller J."/>
            <person name="Woyke T."/>
        </authorList>
    </citation>
    <scope>NUCLEOTIDE SEQUENCE [LARGE SCALE GENOMIC DNA]</scope>
    <source>
        <strain evidence="2 3">B18LD</strain>
    </source>
</reference>
<organism evidence="2 3">
    <name type="scientific">Beggiatoa alba B18LD</name>
    <dbReference type="NCBI Taxonomy" id="395493"/>
    <lineage>
        <taxon>Bacteria</taxon>
        <taxon>Pseudomonadati</taxon>
        <taxon>Pseudomonadota</taxon>
        <taxon>Gammaproteobacteria</taxon>
        <taxon>Thiotrichales</taxon>
        <taxon>Thiotrichaceae</taxon>
        <taxon>Beggiatoa</taxon>
    </lineage>
</organism>
<dbReference type="EMBL" id="JH600070">
    <property type="protein sequence ID" value="EIJ42829.1"/>
    <property type="molecule type" value="Genomic_DNA"/>
</dbReference>
<name>I3CGT6_9GAMM</name>
<sequence length="143" mass="15811">MRVLIYGFYALLLLTVSVKAEQAVFGDYVVHYAAIPTVAIPEEMAKKYQIMQGAHYGLLNVSVFQTAKEGADKAVFANISATMREANGKEQEILLRLVQETGISYVGVFPFREGASLTFTLMVDPNLQGTVQQITFSQSFFSD</sequence>